<name>A0A2S0KEB5_9ACTN</name>
<evidence type="ECO:0000313" key="3">
    <source>
        <dbReference type="EMBL" id="AVM00019.1"/>
    </source>
</evidence>
<dbReference type="Proteomes" id="UP000239814">
    <property type="component" value="Chromosome"/>
</dbReference>
<proteinExistence type="predicted"/>
<keyword evidence="2" id="KW-0812">Transmembrane</keyword>
<gene>
    <name evidence="3" type="ORF">C6V83_06785</name>
</gene>
<sequence length="178" mass="19173">MQTGRTARGERWTVRRRLLAWRPVWGTTGLTGSVHWIDQRMPDPVPEPESELKPDQTDDEGGAGWLDTMLNLPDYIAAAFLLPIALTAAYLLSGLSALLATPAVLAARAAGLVPWCIDVRIGDVLVDKRFASGGSSTRQVIAEAAAELHDGRFRTRLESAQPVTSGFDPEIGPDDLAG</sequence>
<accession>A0A2S0KEB5</accession>
<keyword evidence="2" id="KW-1133">Transmembrane helix</keyword>
<evidence type="ECO:0000313" key="4">
    <source>
        <dbReference type="Proteomes" id="UP000239814"/>
    </source>
</evidence>
<dbReference type="EMBL" id="CP027433">
    <property type="protein sequence ID" value="AVM00019.1"/>
    <property type="molecule type" value="Genomic_DNA"/>
</dbReference>
<feature type="transmembrane region" description="Helical" evidence="2">
    <location>
        <begin position="75"/>
        <end position="100"/>
    </location>
</feature>
<keyword evidence="4" id="KW-1185">Reference proteome</keyword>
<dbReference type="RefSeq" id="WP_105941750.1">
    <property type="nucleotide sequence ID" value="NZ_CP027433.1"/>
</dbReference>
<dbReference type="KEGG" id="git:C6V83_06785"/>
<keyword evidence="2" id="KW-0472">Membrane</keyword>
<organism evidence="3 4">
    <name type="scientific">Gordonia iterans</name>
    <dbReference type="NCBI Taxonomy" id="1004901"/>
    <lineage>
        <taxon>Bacteria</taxon>
        <taxon>Bacillati</taxon>
        <taxon>Actinomycetota</taxon>
        <taxon>Actinomycetes</taxon>
        <taxon>Mycobacteriales</taxon>
        <taxon>Gordoniaceae</taxon>
        <taxon>Gordonia</taxon>
    </lineage>
</organism>
<protein>
    <submittedName>
        <fullName evidence="3">Uncharacterized protein</fullName>
    </submittedName>
</protein>
<evidence type="ECO:0000256" key="1">
    <source>
        <dbReference type="SAM" id="MobiDB-lite"/>
    </source>
</evidence>
<evidence type="ECO:0000256" key="2">
    <source>
        <dbReference type="SAM" id="Phobius"/>
    </source>
</evidence>
<reference evidence="3 4" key="1">
    <citation type="submission" date="2018-03" db="EMBL/GenBank/DDBJ databases">
        <title>Characteristics and genome of n-alkane degrading marine bacteria Gordonia iterans isolated from crude oil contaminated in Tae-an, South Korea.</title>
        <authorList>
            <person name="Lee S.-S."/>
            <person name="Kim H."/>
        </authorList>
    </citation>
    <scope>NUCLEOTIDE SEQUENCE [LARGE SCALE GENOMIC DNA]</scope>
    <source>
        <strain evidence="3 4">Co17</strain>
    </source>
</reference>
<dbReference type="AlphaFoldDB" id="A0A2S0KEB5"/>
<feature type="region of interest" description="Disordered" evidence="1">
    <location>
        <begin position="40"/>
        <end position="60"/>
    </location>
</feature>
<feature type="transmembrane region" description="Helical" evidence="2">
    <location>
        <begin position="20"/>
        <end position="37"/>
    </location>
</feature>